<dbReference type="Proteomes" id="UP000287124">
    <property type="component" value="Unassembled WGS sequence"/>
</dbReference>
<gene>
    <name evidence="1" type="ORF">BHE90_015278</name>
</gene>
<keyword evidence="2" id="KW-1185">Reference proteome</keyword>
<comment type="caution">
    <text evidence="1">The sequence shown here is derived from an EMBL/GenBank/DDBJ whole genome shotgun (WGS) entry which is preliminary data.</text>
</comment>
<dbReference type="EMBL" id="MIKF01000466">
    <property type="protein sequence ID" value="RTE70333.1"/>
    <property type="molecule type" value="Genomic_DNA"/>
</dbReference>
<evidence type="ECO:0000313" key="1">
    <source>
        <dbReference type="EMBL" id="RTE70333.1"/>
    </source>
</evidence>
<sequence>MSSLLKLETFVDDCTAIPDMRFGEMASLGEFLDVGHWVQCYAFDVIGNPTRFGFLDKGEDISGIMAAIHGFLAYL</sequence>
<name>A0A430L3L4_9HYPO</name>
<protein>
    <submittedName>
        <fullName evidence="1">Uncharacterized protein</fullName>
    </submittedName>
</protein>
<evidence type="ECO:0000313" key="2">
    <source>
        <dbReference type="Proteomes" id="UP000287124"/>
    </source>
</evidence>
<organism evidence="1 2">
    <name type="scientific">Fusarium euwallaceae</name>
    <dbReference type="NCBI Taxonomy" id="1147111"/>
    <lineage>
        <taxon>Eukaryota</taxon>
        <taxon>Fungi</taxon>
        <taxon>Dikarya</taxon>
        <taxon>Ascomycota</taxon>
        <taxon>Pezizomycotina</taxon>
        <taxon>Sordariomycetes</taxon>
        <taxon>Hypocreomycetidae</taxon>
        <taxon>Hypocreales</taxon>
        <taxon>Nectriaceae</taxon>
        <taxon>Fusarium</taxon>
        <taxon>Fusarium solani species complex</taxon>
    </lineage>
</organism>
<proteinExistence type="predicted"/>
<reference evidence="1 2" key="1">
    <citation type="submission" date="2017-06" db="EMBL/GenBank/DDBJ databases">
        <title>Comparative genomic analysis of Ambrosia Fusariam Clade fungi.</title>
        <authorList>
            <person name="Stajich J.E."/>
            <person name="Carrillo J."/>
            <person name="Kijimoto T."/>
            <person name="Eskalen A."/>
            <person name="O'Donnell K."/>
            <person name="Kasson M."/>
        </authorList>
    </citation>
    <scope>NUCLEOTIDE SEQUENCE [LARGE SCALE GENOMIC DNA]</scope>
    <source>
        <strain evidence="1 2">UCR1854</strain>
    </source>
</reference>
<dbReference type="AlphaFoldDB" id="A0A430L3L4"/>
<accession>A0A430L3L4</accession>